<dbReference type="EMBL" id="VSSQ01004625">
    <property type="protein sequence ID" value="MPM25993.1"/>
    <property type="molecule type" value="Genomic_DNA"/>
</dbReference>
<reference evidence="2" key="1">
    <citation type="submission" date="2019-08" db="EMBL/GenBank/DDBJ databases">
        <authorList>
            <person name="Kucharzyk K."/>
            <person name="Murdoch R.W."/>
            <person name="Higgins S."/>
            <person name="Loffler F."/>
        </authorList>
    </citation>
    <scope>NUCLEOTIDE SEQUENCE</scope>
</reference>
<comment type="caution">
    <text evidence="2">The sequence shown here is derived from an EMBL/GenBank/DDBJ whole genome shotgun (WGS) entry which is preliminary data.</text>
</comment>
<feature type="compositionally biased region" description="Acidic residues" evidence="1">
    <location>
        <begin position="45"/>
        <end position="54"/>
    </location>
</feature>
<gene>
    <name evidence="2" type="ORF">SDC9_72494</name>
</gene>
<evidence type="ECO:0000313" key="2">
    <source>
        <dbReference type="EMBL" id="MPM25993.1"/>
    </source>
</evidence>
<feature type="compositionally biased region" description="Basic residues" evidence="1">
    <location>
        <begin position="146"/>
        <end position="157"/>
    </location>
</feature>
<protein>
    <submittedName>
        <fullName evidence="2">Uncharacterized protein</fullName>
    </submittedName>
</protein>
<dbReference type="AlphaFoldDB" id="A0A644YHN3"/>
<accession>A0A644YHN3</accession>
<proteinExistence type="predicted"/>
<evidence type="ECO:0000256" key="1">
    <source>
        <dbReference type="SAM" id="MobiDB-lite"/>
    </source>
</evidence>
<sequence length="274" mass="28610">MVIALRCVLTVRVLRVAGAIARDALGVGAVLVVAGLGVLDVVEEDQQEDADDRDQAEQEVPAGPVDVVQASDGDGDARQQQDEAHQTGDRRGGAAAKEDLVEDPGRRVGDDDEQDPVPELGPSGPAGEGDVLAETGLNRFGEAHGHSRRVRDRRRVRSHDNGTAGRARDAGSCGGKSRHSCGSSLVRGPATVRTRTGIRRRGRGRHDGPGWSRRAVMVLRHLLGWGRGQASGVPVSWPSVYPAGAVTGAGAVVGRVATSGSGPNRLAPATDFLM</sequence>
<name>A0A644YHN3_9ZZZZ</name>
<feature type="region of interest" description="Disordered" evidence="1">
    <location>
        <begin position="45"/>
        <end position="209"/>
    </location>
</feature>
<organism evidence="2">
    <name type="scientific">bioreactor metagenome</name>
    <dbReference type="NCBI Taxonomy" id="1076179"/>
    <lineage>
        <taxon>unclassified sequences</taxon>
        <taxon>metagenomes</taxon>
        <taxon>ecological metagenomes</taxon>
    </lineage>
</organism>
<feature type="compositionally biased region" description="Basic and acidic residues" evidence="1">
    <location>
        <begin position="75"/>
        <end position="109"/>
    </location>
</feature>